<dbReference type="SMART" id="SM00523">
    <property type="entry name" value="DWA"/>
    <property type="match status" value="1"/>
</dbReference>
<keyword evidence="5 7" id="KW-0804">Transcription</keyword>
<name>A0A0K8S971_LYGHE</name>
<evidence type="ECO:0000256" key="4">
    <source>
        <dbReference type="ARBA" id="ARBA00023015"/>
    </source>
</evidence>
<sequence length="425" mass="48471">LLLFLFNTFLLVQTLVSNVNAKLWVFRFFHHVFSRCVDSAGYRGVKCDNQGSFRKVHFGRCSVKRRNGGEIGSVLRLWTKCPVPGTALRWHMLMFRRRRNGFTKRLLKARLGNEGTSREVIHRKLFKRLDEVHLDMLLTAVEEKDGSPGCILLEDVTCVLDGPAHLITCQLYRWSDLESERELKRLPSCKSGTGGSVCCNPYHWSRMCSPESPPPPYSRFACDRLKPEDRAPSESSQLELRGSLSTNGDEENRCTNHWCKLAYWELAQRVGPQYPVEEETVNVFWDLLQGDGLCLATLAQKQADSTNDVKRARDKIGKGVTLSREDDGVWAYNRSECPMFVNSPALEDPDSRSYLMVYRVPPGHCLNIYSEAARRRTPTVSRPHFGPVDPNSVRISFAKGWGPKYSRQEVTSCPTWLEILLSPIR</sequence>
<dbReference type="InterPro" id="IPR013019">
    <property type="entry name" value="MAD_homology_MH1"/>
</dbReference>
<keyword evidence="4 7" id="KW-0805">Transcription regulation</keyword>
<feature type="non-terminal residue" evidence="12">
    <location>
        <position position="1"/>
    </location>
</feature>
<evidence type="ECO:0000259" key="11">
    <source>
        <dbReference type="PROSITE" id="PS51076"/>
    </source>
</evidence>
<keyword evidence="2" id="KW-0479">Metal-binding</keyword>
<feature type="compositionally biased region" description="Polar residues" evidence="8">
    <location>
        <begin position="233"/>
        <end position="247"/>
    </location>
</feature>
<evidence type="ECO:0000259" key="10">
    <source>
        <dbReference type="PROSITE" id="PS51075"/>
    </source>
</evidence>
<evidence type="ECO:0000256" key="1">
    <source>
        <dbReference type="ARBA" id="ARBA00005545"/>
    </source>
</evidence>
<feature type="region of interest" description="Disordered" evidence="8">
    <location>
        <begin position="228"/>
        <end position="248"/>
    </location>
</feature>
<dbReference type="GO" id="GO:0060395">
    <property type="term" value="P:SMAD protein signal transduction"/>
    <property type="evidence" value="ECO:0007669"/>
    <property type="project" value="TreeGrafter"/>
</dbReference>
<dbReference type="InterPro" id="IPR003619">
    <property type="entry name" value="MAD_homology1_Dwarfin-type"/>
</dbReference>
<dbReference type="SUPFAM" id="SSF49879">
    <property type="entry name" value="SMAD/FHA domain"/>
    <property type="match status" value="1"/>
</dbReference>
<dbReference type="InterPro" id="IPR013790">
    <property type="entry name" value="Dwarfin"/>
</dbReference>
<dbReference type="Gene3D" id="2.60.200.10">
    <property type="match status" value="1"/>
</dbReference>
<dbReference type="Pfam" id="PF03165">
    <property type="entry name" value="MH1"/>
    <property type="match status" value="1"/>
</dbReference>
<dbReference type="SUPFAM" id="SSF56366">
    <property type="entry name" value="SMAD MH1 domain"/>
    <property type="match status" value="1"/>
</dbReference>
<dbReference type="PANTHER" id="PTHR13703:SF54">
    <property type="entry name" value="MOTHERS AGAINST DECAPENTAPLEGIC HOMOLOG"/>
    <property type="match status" value="1"/>
</dbReference>
<evidence type="ECO:0000313" key="12">
    <source>
        <dbReference type="EMBL" id="JAG49827.1"/>
    </source>
</evidence>
<keyword evidence="3" id="KW-0862">Zinc</keyword>
<dbReference type="GO" id="GO:0140416">
    <property type="term" value="F:transcription regulator inhibitor activity"/>
    <property type="evidence" value="ECO:0007669"/>
    <property type="project" value="TreeGrafter"/>
</dbReference>
<dbReference type="GO" id="GO:0046872">
    <property type="term" value="F:metal ion binding"/>
    <property type="evidence" value="ECO:0007669"/>
    <property type="project" value="UniProtKB-KW"/>
</dbReference>
<reference evidence="12" key="1">
    <citation type="submission" date="2014-09" db="EMBL/GenBank/DDBJ databases">
        <authorList>
            <person name="Magalhaes I.L.F."/>
            <person name="Oliveira U."/>
            <person name="Santos F.R."/>
            <person name="Vidigal T.H.D.A."/>
            <person name="Brescovit A.D."/>
            <person name="Santos A.J."/>
        </authorList>
    </citation>
    <scope>NUCLEOTIDE SEQUENCE</scope>
</reference>
<evidence type="ECO:0000256" key="5">
    <source>
        <dbReference type="ARBA" id="ARBA00023163"/>
    </source>
</evidence>
<keyword evidence="9" id="KW-0732">Signal</keyword>
<keyword evidence="7" id="KW-0963">Cytoplasm</keyword>
<feature type="domain" description="MH1" evidence="10">
    <location>
        <begin position="96"/>
        <end position="213"/>
    </location>
</feature>
<dbReference type="PROSITE" id="PS51076">
    <property type="entry name" value="MH2"/>
    <property type="match status" value="1"/>
</dbReference>
<keyword evidence="6 7" id="KW-0539">Nucleus</keyword>
<dbReference type="AlphaFoldDB" id="A0A0K8S971"/>
<dbReference type="GO" id="GO:0051239">
    <property type="term" value="P:regulation of multicellular organismal process"/>
    <property type="evidence" value="ECO:0007669"/>
    <property type="project" value="UniProtKB-ARBA"/>
</dbReference>
<evidence type="ECO:0000256" key="6">
    <source>
        <dbReference type="ARBA" id="ARBA00023242"/>
    </source>
</evidence>
<dbReference type="Pfam" id="PF03166">
    <property type="entry name" value="MH2"/>
    <property type="match status" value="1"/>
</dbReference>
<feature type="chain" id="PRO_5005519172" description="Mothers against decapentaplegic homolog" evidence="9">
    <location>
        <begin position="22"/>
        <end position="425"/>
    </location>
</feature>
<feature type="signal peptide" evidence="9">
    <location>
        <begin position="1"/>
        <end position="21"/>
    </location>
</feature>
<dbReference type="GO" id="GO:0005737">
    <property type="term" value="C:cytoplasm"/>
    <property type="evidence" value="ECO:0007669"/>
    <property type="project" value="UniProtKB-SubCell"/>
</dbReference>
<dbReference type="InterPro" id="IPR036578">
    <property type="entry name" value="SMAD_MH1_sf"/>
</dbReference>
<dbReference type="InterPro" id="IPR008984">
    <property type="entry name" value="SMAD_FHA_dom_sf"/>
</dbReference>
<dbReference type="InterPro" id="IPR001132">
    <property type="entry name" value="SMAD_dom_Dwarfin-type"/>
</dbReference>
<dbReference type="GO" id="GO:0070411">
    <property type="term" value="F:I-SMAD binding"/>
    <property type="evidence" value="ECO:0007669"/>
    <property type="project" value="TreeGrafter"/>
</dbReference>
<feature type="domain" description="MH2" evidence="11">
    <location>
        <begin position="258"/>
        <end position="425"/>
    </location>
</feature>
<comment type="subcellular location">
    <subcellularLocation>
        <location evidence="7">Cytoplasm</location>
    </subcellularLocation>
    <subcellularLocation>
        <location evidence="7">Nucleus</location>
    </subcellularLocation>
</comment>
<dbReference type="GO" id="GO:0050793">
    <property type="term" value="P:regulation of developmental process"/>
    <property type="evidence" value="ECO:0007669"/>
    <property type="project" value="UniProtKB-ARBA"/>
</dbReference>
<dbReference type="GO" id="GO:0030154">
    <property type="term" value="P:cell differentiation"/>
    <property type="evidence" value="ECO:0007669"/>
    <property type="project" value="TreeGrafter"/>
</dbReference>
<dbReference type="SMART" id="SM00524">
    <property type="entry name" value="DWB"/>
    <property type="match status" value="1"/>
</dbReference>
<protein>
    <recommendedName>
        <fullName evidence="7">Mothers against decapentaplegic homolog</fullName>
        <shortName evidence="7">MAD homolog</shortName>
        <shortName evidence="7">Mothers against DPP homolog</shortName>
    </recommendedName>
    <alternativeName>
        <fullName evidence="7">SMAD family member</fullName>
    </alternativeName>
</protein>
<evidence type="ECO:0000256" key="3">
    <source>
        <dbReference type="ARBA" id="ARBA00022833"/>
    </source>
</evidence>
<dbReference type="PANTHER" id="PTHR13703">
    <property type="entry name" value="SMAD"/>
    <property type="match status" value="1"/>
</dbReference>
<dbReference type="GO" id="GO:0009791">
    <property type="term" value="P:post-embryonic development"/>
    <property type="evidence" value="ECO:0007669"/>
    <property type="project" value="UniProtKB-ARBA"/>
</dbReference>
<evidence type="ECO:0000256" key="7">
    <source>
        <dbReference type="RuleBase" id="RU361195"/>
    </source>
</evidence>
<dbReference type="PROSITE" id="PS51075">
    <property type="entry name" value="MH1"/>
    <property type="match status" value="1"/>
</dbReference>
<evidence type="ECO:0000256" key="8">
    <source>
        <dbReference type="SAM" id="MobiDB-lite"/>
    </source>
</evidence>
<comment type="similarity">
    <text evidence="1 7">Belongs to the dwarfin/SMAD family.</text>
</comment>
<dbReference type="GO" id="GO:0071144">
    <property type="term" value="C:heteromeric SMAD protein complex"/>
    <property type="evidence" value="ECO:0007669"/>
    <property type="project" value="TreeGrafter"/>
</dbReference>
<dbReference type="EMBL" id="GBRD01015999">
    <property type="protein sequence ID" value="JAG49827.1"/>
    <property type="molecule type" value="Transcribed_RNA"/>
</dbReference>
<dbReference type="GO" id="GO:0009653">
    <property type="term" value="P:anatomical structure morphogenesis"/>
    <property type="evidence" value="ECO:0007669"/>
    <property type="project" value="TreeGrafter"/>
</dbReference>
<organism evidence="12">
    <name type="scientific">Lygus hesperus</name>
    <name type="common">Western plant bug</name>
    <dbReference type="NCBI Taxonomy" id="30085"/>
    <lineage>
        <taxon>Eukaryota</taxon>
        <taxon>Metazoa</taxon>
        <taxon>Ecdysozoa</taxon>
        <taxon>Arthropoda</taxon>
        <taxon>Hexapoda</taxon>
        <taxon>Insecta</taxon>
        <taxon>Pterygota</taxon>
        <taxon>Neoptera</taxon>
        <taxon>Paraneoptera</taxon>
        <taxon>Hemiptera</taxon>
        <taxon>Heteroptera</taxon>
        <taxon>Panheteroptera</taxon>
        <taxon>Cimicomorpha</taxon>
        <taxon>Miridae</taxon>
        <taxon>Mirini</taxon>
        <taxon>Lygus</taxon>
    </lineage>
</organism>
<proteinExistence type="inferred from homology"/>
<dbReference type="GO" id="GO:0006357">
    <property type="term" value="P:regulation of transcription by RNA polymerase II"/>
    <property type="evidence" value="ECO:0007669"/>
    <property type="project" value="TreeGrafter"/>
</dbReference>
<evidence type="ECO:0000256" key="9">
    <source>
        <dbReference type="SAM" id="SignalP"/>
    </source>
</evidence>
<evidence type="ECO:0000256" key="2">
    <source>
        <dbReference type="ARBA" id="ARBA00022723"/>
    </source>
</evidence>
<accession>A0A0K8S971</accession>
<dbReference type="InterPro" id="IPR017855">
    <property type="entry name" value="SMAD-like_dom_sf"/>
</dbReference>
<dbReference type="Gene3D" id="3.90.520.10">
    <property type="entry name" value="SMAD MH1 domain"/>
    <property type="match status" value="1"/>
</dbReference>